<dbReference type="OrthoDB" id="4636484at2"/>
<dbReference type="STRING" id="292462.AWC05_00300"/>
<organism evidence="2 3">
    <name type="scientific">Mycobacterium florentinum</name>
    <dbReference type="NCBI Taxonomy" id="292462"/>
    <lineage>
        <taxon>Bacteria</taxon>
        <taxon>Bacillati</taxon>
        <taxon>Actinomycetota</taxon>
        <taxon>Actinomycetes</taxon>
        <taxon>Mycobacteriales</taxon>
        <taxon>Mycobacteriaceae</taxon>
        <taxon>Mycobacterium</taxon>
        <taxon>Mycobacterium simiae complex</taxon>
    </lineage>
</organism>
<dbReference type="EMBL" id="LQOV01000001">
    <property type="protein sequence ID" value="ORV57803.1"/>
    <property type="molecule type" value="Genomic_DNA"/>
</dbReference>
<feature type="compositionally biased region" description="Pro residues" evidence="1">
    <location>
        <begin position="181"/>
        <end position="204"/>
    </location>
</feature>
<dbReference type="RefSeq" id="WP_085219571.1">
    <property type="nucleotide sequence ID" value="NZ_AP022576.1"/>
</dbReference>
<feature type="region of interest" description="Disordered" evidence="1">
    <location>
        <begin position="575"/>
        <end position="612"/>
    </location>
</feature>
<feature type="region of interest" description="Disordered" evidence="1">
    <location>
        <begin position="180"/>
        <end position="388"/>
    </location>
</feature>
<feature type="compositionally biased region" description="Pro residues" evidence="1">
    <location>
        <begin position="244"/>
        <end position="260"/>
    </location>
</feature>
<sequence length="738" mass="74451">MGLAKPTGGYAAQMIDPGGWPDVDEQAFYDRAQQYTQVLRQVTDVLEACQSQRSEIFDAGIWSGSAAGAANTQLGTLIDGLVTLQNGLATVITWHKYVARTIVQAKSDVTDNVVEAHRTIATLEKDTSMDDAERIQQINTVVTTTHGANVSIVDGTAAQILVSKAWKPPANALQELLDQKAPPPVTIPDGPVAPPSPGPRPTPPGGGGFKPPVTPGGGGVTPPTPGGGGLTPVTPPLDGGGLQPPSPLGPRPTPAPPSPAVPGGGSPAPLGPAAPAVPLTPAAGLPQAGAGPSGGPKGVTPAAASGPGVMPASVAPSEESAAAHAGGAGVPTGPMGAGGSSGGSGGPGGRSAAPVGEKSGDKSASARPASSSRRTNQSKPRAQSMHPGAEVAEAIVSTAAVIPVSAARLERDARADAAKADAARRAGPDALQLARRIGAALNAPDVAGGTDLGFFWVTGVTAEGAIVVANSYGLAYIPDGVELPEKVYLASADETIPAGERARWATYPVLAVQGWAAHHEMELRAVIGTEAQLANSDAGVATIVLQPDDIPETGDMIGRPRLAVVDSEAAERLAATPDTRLADLLPPPPEGAGPAPEPQLAPEPERAPEPAEVVDPQAAAVLLPPGVGSKQMAELLAQMPVPGADAGAPAAAGPSDDRFMLWFELMKPMASDASGRQAAHLQAFRAYAAHAEEVLLREAHTTVDPADQRSAVADWMYWKYVAELLNAALAQAPVLAPA</sequence>
<evidence type="ECO:0000256" key="1">
    <source>
        <dbReference type="SAM" id="MobiDB-lite"/>
    </source>
</evidence>
<protein>
    <recommendedName>
        <fullName evidence="4">Secretion protein EspK</fullName>
    </recommendedName>
</protein>
<evidence type="ECO:0008006" key="4">
    <source>
        <dbReference type="Google" id="ProtNLM"/>
    </source>
</evidence>
<dbReference type="AlphaFoldDB" id="A0A1X1ULU1"/>
<reference evidence="2 3" key="1">
    <citation type="submission" date="2016-01" db="EMBL/GenBank/DDBJ databases">
        <title>The new phylogeny of the genus Mycobacterium.</title>
        <authorList>
            <person name="Tarcisio F."/>
            <person name="Conor M."/>
            <person name="Antonella G."/>
            <person name="Elisabetta G."/>
            <person name="Giulia F.S."/>
            <person name="Sara T."/>
            <person name="Anna F."/>
            <person name="Clotilde B."/>
            <person name="Roberto B."/>
            <person name="Veronica D.S."/>
            <person name="Fabio R."/>
            <person name="Monica P."/>
            <person name="Olivier J."/>
            <person name="Enrico T."/>
            <person name="Nicola S."/>
        </authorList>
    </citation>
    <scope>NUCLEOTIDE SEQUENCE [LARGE SCALE GENOMIC DNA]</scope>
    <source>
        <strain evidence="2 3">DSM 44852</strain>
    </source>
</reference>
<feature type="compositionally biased region" description="Low complexity" evidence="1">
    <location>
        <begin position="363"/>
        <end position="374"/>
    </location>
</feature>
<feature type="compositionally biased region" description="Pro residues" evidence="1">
    <location>
        <begin position="585"/>
        <end position="601"/>
    </location>
</feature>
<proteinExistence type="predicted"/>
<feature type="compositionally biased region" description="Gly residues" evidence="1">
    <location>
        <begin position="205"/>
        <end position="230"/>
    </location>
</feature>
<keyword evidence="3" id="KW-1185">Reference proteome</keyword>
<feature type="compositionally biased region" description="Low complexity" evidence="1">
    <location>
        <begin position="267"/>
        <end position="290"/>
    </location>
</feature>
<evidence type="ECO:0000313" key="2">
    <source>
        <dbReference type="EMBL" id="ORV57803.1"/>
    </source>
</evidence>
<evidence type="ECO:0000313" key="3">
    <source>
        <dbReference type="Proteomes" id="UP000193010"/>
    </source>
</evidence>
<comment type="caution">
    <text evidence="2">The sequence shown here is derived from an EMBL/GenBank/DDBJ whole genome shotgun (WGS) entry which is preliminary data.</text>
</comment>
<gene>
    <name evidence="2" type="ORF">AWC05_00300</name>
</gene>
<name>A0A1X1ULU1_MYCFL</name>
<feature type="compositionally biased region" description="Gly residues" evidence="1">
    <location>
        <begin position="326"/>
        <end position="349"/>
    </location>
</feature>
<dbReference type="Proteomes" id="UP000193010">
    <property type="component" value="Unassembled WGS sequence"/>
</dbReference>
<feature type="compositionally biased region" description="Low complexity" evidence="1">
    <location>
        <begin position="311"/>
        <end position="325"/>
    </location>
</feature>
<accession>A0A1X1ULU1</accession>